<organism evidence="2">
    <name type="scientific">Octopus bimaculoides</name>
    <name type="common">California two-spotted octopus</name>
    <dbReference type="NCBI Taxonomy" id="37653"/>
    <lineage>
        <taxon>Eukaryota</taxon>
        <taxon>Metazoa</taxon>
        <taxon>Spiralia</taxon>
        <taxon>Lophotrochozoa</taxon>
        <taxon>Mollusca</taxon>
        <taxon>Cephalopoda</taxon>
        <taxon>Coleoidea</taxon>
        <taxon>Octopodiformes</taxon>
        <taxon>Octopoda</taxon>
        <taxon>Incirrata</taxon>
        <taxon>Octopodidae</taxon>
        <taxon>Octopus</taxon>
    </lineage>
</organism>
<proteinExistence type="predicted"/>
<feature type="transmembrane region" description="Helical" evidence="1">
    <location>
        <begin position="51"/>
        <end position="76"/>
    </location>
</feature>
<evidence type="ECO:0000256" key="1">
    <source>
        <dbReference type="SAM" id="Phobius"/>
    </source>
</evidence>
<protein>
    <submittedName>
        <fullName evidence="2">Uncharacterized protein</fullName>
    </submittedName>
</protein>
<gene>
    <name evidence="2" type="ORF">OCBIM_22034977mg</name>
</gene>
<dbReference type="AlphaFoldDB" id="A0A0L8GEM6"/>
<reference evidence="2" key="1">
    <citation type="submission" date="2015-07" db="EMBL/GenBank/DDBJ databases">
        <title>MeaNS - Measles Nucleotide Surveillance Program.</title>
        <authorList>
            <person name="Tran T."/>
            <person name="Druce J."/>
        </authorList>
    </citation>
    <scope>NUCLEOTIDE SEQUENCE</scope>
    <source>
        <strain evidence="2">UCB-OBI-ISO-001</strain>
        <tissue evidence="2">Gonad</tissue>
    </source>
</reference>
<sequence length="77" mass="8619">MHTGLLDIQPLLHTTTAKLLQSLQELFNKNCTIDNACSSITTNNTVIKCSLLILCHFIKSSLLLAPMLMFLLLPFFL</sequence>
<evidence type="ECO:0000313" key="2">
    <source>
        <dbReference type="EMBL" id="KOF75299.1"/>
    </source>
</evidence>
<name>A0A0L8GEM6_OCTBM</name>
<accession>A0A0L8GEM6</accession>
<keyword evidence="1" id="KW-0812">Transmembrane</keyword>
<dbReference type="EMBL" id="KQ422233">
    <property type="protein sequence ID" value="KOF75299.1"/>
    <property type="molecule type" value="Genomic_DNA"/>
</dbReference>
<keyword evidence="1" id="KW-0472">Membrane</keyword>
<keyword evidence="1" id="KW-1133">Transmembrane helix</keyword>